<dbReference type="InterPro" id="IPR036186">
    <property type="entry name" value="Serpin_sf"/>
</dbReference>
<proteinExistence type="inferred from homology"/>
<dbReference type="PANTHER" id="PTHR11461">
    <property type="entry name" value="SERINE PROTEASE INHIBITOR, SERPIN"/>
    <property type="match status" value="1"/>
</dbReference>
<dbReference type="InterPro" id="IPR042178">
    <property type="entry name" value="Serpin_sf_1"/>
</dbReference>
<dbReference type="SUPFAM" id="SSF56574">
    <property type="entry name" value="Serpins"/>
    <property type="match status" value="1"/>
</dbReference>
<evidence type="ECO:0000256" key="1">
    <source>
        <dbReference type="RuleBase" id="RU000411"/>
    </source>
</evidence>
<dbReference type="InterPro" id="IPR042185">
    <property type="entry name" value="Serpin_sf_2"/>
</dbReference>
<dbReference type="Gene3D" id="2.30.39.10">
    <property type="entry name" value="Alpha-1-antitrypsin, domain 1"/>
    <property type="match status" value="1"/>
</dbReference>
<sequence>MRAWTICILFTVCCLGCNQAEEARRKEAEAQKNEAHLKWIELALQNYHSNPSGKPLFTVVADLSEIVDGSNQFALDLYQQLRTKEGNLFFSPSSISTALAMTYAGAAGETEAEIASTLRIQMPNERLHEGMKTLQDFWKLPAPSKGIKLNLANRLWGQESFEFLPEFLGVTRDQYDAELSQLDFAQSENARQTINAWVEDQTENKITGLIPAGAITLHTKLVLTNAVYFYGTWRDPFKERLTKEEDFHLAATDTIKAPMMRRTDEYRYGDIDDIQILELPYGDGSLSMVVLLPKAVDGLADLETNLSFPNLKRWMASVRHEDEVRVFMPKFNTSSEFEMSRTLETMGMKSAFDANTADFSGMTGDKDLFISAVIHKAFVDVNEQGTEAAAATDNMAFGGGVETEPKQAPIFRADHPFVFMIRDNRTQAIMFLGRITNPLE</sequence>
<dbReference type="RefSeq" id="WP_146402843.1">
    <property type="nucleotide sequence ID" value="NZ_SJPJ01000001.1"/>
</dbReference>
<dbReference type="PANTHER" id="PTHR11461:SF211">
    <property type="entry name" value="GH10112P-RELATED"/>
    <property type="match status" value="1"/>
</dbReference>
<comment type="caution">
    <text evidence="3">The sequence shown here is derived from an EMBL/GenBank/DDBJ whole genome shotgun (WGS) entry which is preliminary data.</text>
</comment>
<keyword evidence="4" id="KW-1185">Reference proteome</keyword>
<dbReference type="GO" id="GO:0005615">
    <property type="term" value="C:extracellular space"/>
    <property type="evidence" value="ECO:0007669"/>
    <property type="project" value="InterPro"/>
</dbReference>
<dbReference type="GO" id="GO:0004867">
    <property type="term" value="F:serine-type endopeptidase inhibitor activity"/>
    <property type="evidence" value="ECO:0007669"/>
    <property type="project" value="InterPro"/>
</dbReference>
<comment type="similarity">
    <text evidence="1">Belongs to the serpin family.</text>
</comment>
<dbReference type="InterPro" id="IPR023796">
    <property type="entry name" value="Serpin_dom"/>
</dbReference>
<dbReference type="FunFam" id="2.10.310.10:FF:000001">
    <property type="entry name" value="Serpin family A member 1"/>
    <property type="match status" value="1"/>
</dbReference>
<reference evidence="3 4" key="1">
    <citation type="submission" date="2019-02" db="EMBL/GenBank/DDBJ databases">
        <title>Deep-cultivation of Planctomycetes and their phenomic and genomic characterization uncovers novel biology.</title>
        <authorList>
            <person name="Wiegand S."/>
            <person name="Jogler M."/>
            <person name="Boedeker C."/>
            <person name="Pinto D."/>
            <person name="Vollmers J."/>
            <person name="Rivas-Marin E."/>
            <person name="Kohn T."/>
            <person name="Peeters S.H."/>
            <person name="Heuer A."/>
            <person name="Rast P."/>
            <person name="Oberbeckmann S."/>
            <person name="Bunk B."/>
            <person name="Jeske O."/>
            <person name="Meyerdierks A."/>
            <person name="Storesund J.E."/>
            <person name="Kallscheuer N."/>
            <person name="Luecker S."/>
            <person name="Lage O.M."/>
            <person name="Pohl T."/>
            <person name="Merkel B.J."/>
            <person name="Hornburger P."/>
            <person name="Mueller R.-W."/>
            <person name="Bruemmer F."/>
            <person name="Labrenz M."/>
            <person name="Spormann A.M."/>
            <person name="Op Den Camp H."/>
            <person name="Overmann J."/>
            <person name="Amann R."/>
            <person name="Jetten M.S.M."/>
            <person name="Mascher T."/>
            <person name="Medema M.H."/>
            <person name="Devos D.P."/>
            <person name="Kaster A.-K."/>
            <person name="Ovreas L."/>
            <person name="Rohde M."/>
            <person name="Galperin M.Y."/>
            <person name="Jogler C."/>
        </authorList>
    </citation>
    <scope>NUCLEOTIDE SEQUENCE [LARGE SCALE GENOMIC DNA]</scope>
    <source>
        <strain evidence="3 4">CA13</strain>
    </source>
</reference>
<feature type="domain" description="Serpin" evidence="2">
    <location>
        <begin position="75"/>
        <end position="438"/>
    </location>
</feature>
<evidence type="ECO:0000313" key="4">
    <source>
        <dbReference type="Proteomes" id="UP000315010"/>
    </source>
</evidence>
<dbReference type="OrthoDB" id="9764871at2"/>
<dbReference type="EMBL" id="SJPJ01000001">
    <property type="protein sequence ID" value="TWT84920.1"/>
    <property type="molecule type" value="Genomic_DNA"/>
</dbReference>
<dbReference type="InterPro" id="IPR023795">
    <property type="entry name" value="Serpin_CS"/>
</dbReference>
<organism evidence="3 4">
    <name type="scientific">Novipirellula herctigrandis</name>
    <dbReference type="NCBI Taxonomy" id="2527986"/>
    <lineage>
        <taxon>Bacteria</taxon>
        <taxon>Pseudomonadati</taxon>
        <taxon>Planctomycetota</taxon>
        <taxon>Planctomycetia</taxon>
        <taxon>Pirellulales</taxon>
        <taxon>Pirellulaceae</taxon>
        <taxon>Novipirellula</taxon>
    </lineage>
</organism>
<name>A0A5C5ZCM0_9BACT</name>
<dbReference type="SMART" id="SM00093">
    <property type="entry name" value="SERPIN"/>
    <property type="match status" value="1"/>
</dbReference>
<gene>
    <name evidence="3" type="ORF">CA13_64010</name>
</gene>
<dbReference type="AlphaFoldDB" id="A0A5C5ZCM0"/>
<dbReference type="CDD" id="cd19590">
    <property type="entry name" value="serpin_thermopin-like"/>
    <property type="match status" value="1"/>
</dbReference>
<evidence type="ECO:0000259" key="2">
    <source>
        <dbReference type="SMART" id="SM00093"/>
    </source>
</evidence>
<dbReference type="PROSITE" id="PS00284">
    <property type="entry name" value="SERPIN"/>
    <property type="match status" value="1"/>
</dbReference>
<evidence type="ECO:0000313" key="3">
    <source>
        <dbReference type="EMBL" id="TWT84920.1"/>
    </source>
</evidence>
<dbReference type="Gene3D" id="3.30.497.10">
    <property type="entry name" value="Antithrombin, subunit I, domain 2"/>
    <property type="match status" value="1"/>
</dbReference>
<dbReference type="InterPro" id="IPR000215">
    <property type="entry name" value="Serpin_fam"/>
</dbReference>
<dbReference type="Pfam" id="PF00079">
    <property type="entry name" value="Serpin"/>
    <property type="match status" value="1"/>
</dbReference>
<accession>A0A5C5ZCM0</accession>
<protein>
    <submittedName>
        <fullName evidence="3">Serpin (Serine protease inhibitor)</fullName>
    </submittedName>
</protein>
<dbReference type="Proteomes" id="UP000315010">
    <property type="component" value="Unassembled WGS sequence"/>
</dbReference>